<keyword evidence="2" id="KW-1185">Reference proteome</keyword>
<accession>A0ACC2SSY8</accession>
<organism evidence="1 2">
    <name type="scientific">Entomophthora muscae</name>
    <dbReference type="NCBI Taxonomy" id="34485"/>
    <lineage>
        <taxon>Eukaryota</taxon>
        <taxon>Fungi</taxon>
        <taxon>Fungi incertae sedis</taxon>
        <taxon>Zoopagomycota</taxon>
        <taxon>Entomophthoromycotina</taxon>
        <taxon>Entomophthoromycetes</taxon>
        <taxon>Entomophthorales</taxon>
        <taxon>Entomophthoraceae</taxon>
        <taxon>Entomophthora</taxon>
    </lineage>
</organism>
<sequence length="76" mass="8019">MCEDTGGGKKKSQGKHGAVTAPYVKPESKVAVSRDWEDDCASAGQSKSECVNHQLDDEIIDTDVVIGPGGEVDNLD</sequence>
<proteinExistence type="predicted"/>
<evidence type="ECO:0000313" key="1">
    <source>
        <dbReference type="EMBL" id="KAJ9065420.1"/>
    </source>
</evidence>
<gene>
    <name evidence="1" type="ORF">DSO57_1019749</name>
</gene>
<reference evidence="1" key="1">
    <citation type="submission" date="2022-04" db="EMBL/GenBank/DDBJ databases">
        <title>Genome of the entomopathogenic fungus Entomophthora muscae.</title>
        <authorList>
            <person name="Elya C."/>
            <person name="Lovett B.R."/>
            <person name="Lee E."/>
            <person name="Macias A.M."/>
            <person name="Hajek A.E."/>
            <person name="De Bivort B.L."/>
            <person name="Kasson M.T."/>
            <person name="De Fine Licht H.H."/>
            <person name="Stajich J.E."/>
        </authorList>
    </citation>
    <scope>NUCLEOTIDE SEQUENCE</scope>
    <source>
        <strain evidence="1">Berkeley</strain>
    </source>
</reference>
<dbReference type="Proteomes" id="UP001165960">
    <property type="component" value="Unassembled WGS sequence"/>
</dbReference>
<comment type="caution">
    <text evidence="1">The sequence shown here is derived from an EMBL/GenBank/DDBJ whole genome shotgun (WGS) entry which is preliminary data.</text>
</comment>
<dbReference type="EMBL" id="QTSX02004350">
    <property type="protein sequence ID" value="KAJ9065420.1"/>
    <property type="molecule type" value="Genomic_DNA"/>
</dbReference>
<protein>
    <submittedName>
        <fullName evidence="1">Uncharacterized protein</fullName>
    </submittedName>
</protein>
<name>A0ACC2SSY8_9FUNG</name>
<evidence type="ECO:0000313" key="2">
    <source>
        <dbReference type="Proteomes" id="UP001165960"/>
    </source>
</evidence>